<protein>
    <recommendedName>
        <fullName evidence="1">DUF6593 domain-containing protein</fullName>
    </recommendedName>
</protein>
<comment type="caution">
    <text evidence="2">The sequence shown here is derived from an EMBL/GenBank/DDBJ whole genome shotgun (WGS) entry which is preliminary data.</text>
</comment>
<keyword evidence="3" id="KW-1185">Reference proteome</keyword>
<dbReference type="Proteomes" id="UP001215598">
    <property type="component" value="Unassembled WGS sequence"/>
</dbReference>
<evidence type="ECO:0000313" key="3">
    <source>
        <dbReference type="Proteomes" id="UP001215598"/>
    </source>
</evidence>
<proteinExistence type="predicted"/>
<feature type="domain" description="DUF6593" evidence="1">
    <location>
        <begin position="62"/>
        <end position="217"/>
    </location>
</feature>
<evidence type="ECO:0000259" key="1">
    <source>
        <dbReference type="Pfam" id="PF20236"/>
    </source>
</evidence>
<dbReference type="Pfam" id="PF20236">
    <property type="entry name" value="DUF6593"/>
    <property type="match status" value="1"/>
</dbReference>
<name>A0AAD7JY47_9AGAR</name>
<dbReference type="AlphaFoldDB" id="A0AAD7JY47"/>
<evidence type="ECO:0000313" key="2">
    <source>
        <dbReference type="EMBL" id="KAJ7771813.1"/>
    </source>
</evidence>
<reference evidence="2" key="1">
    <citation type="submission" date="2023-03" db="EMBL/GenBank/DDBJ databases">
        <title>Massive genome expansion in bonnet fungi (Mycena s.s.) driven by repeated elements and novel gene families across ecological guilds.</title>
        <authorList>
            <consortium name="Lawrence Berkeley National Laboratory"/>
            <person name="Harder C.B."/>
            <person name="Miyauchi S."/>
            <person name="Viragh M."/>
            <person name="Kuo A."/>
            <person name="Thoen E."/>
            <person name="Andreopoulos B."/>
            <person name="Lu D."/>
            <person name="Skrede I."/>
            <person name="Drula E."/>
            <person name="Henrissat B."/>
            <person name="Morin E."/>
            <person name="Kohler A."/>
            <person name="Barry K."/>
            <person name="LaButti K."/>
            <person name="Morin E."/>
            <person name="Salamov A."/>
            <person name="Lipzen A."/>
            <person name="Mereny Z."/>
            <person name="Hegedus B."/>
            <person name="Baldrian P."/>
            <person name="Stursova M."/>
            <person name="Weitz H."/>
            <person name="Taylor A."/>
            <person name="Grigoriev I.V."/>
            <person name="Nagy L.G."/>
            <person name="Martin F."/>
            <person name="Kauserud H."/>
        </authorList>
    </citation>
    <scope>NUCLEOTIDE SEQUENCE</scope>
    <source>
        <strain evidence="2">CBHHK182m</strain>
    </source>
</reference>
<dbReference type="InterPro" id="IPR046528">
    <property type="entry name" value="DUF6593"/>
</dbReference>
<organism evidence="2 3">
    <name type="scientific">Mycena metata</name>
    <dbReference type="NCBI Taxonomy" id="1033252"/>
    <lineage>
        <taxon>Eukaryota</taxon>
        <taxon>Fungi</taxon>
        <taxon>Dikarya</taxon>
        <taxon>Basidiomycota</taxon>
        <taxon>Agaricomycotina</taxon>
        <taxon>Agaricomycetes</taxon>
        <taxon>Agaricomycetidae</taxon>
        <taxon>Agaricales</taxon>
        <taxon>Marasmiineae</taxon>
        <taxon>Mycenaceae</taxon>
        <taxon>Mycena</taxon>
    </lineage>
</organism>
<sequence length="238" mass="27043">MGSGSPPQPVILTWPDPDAPIPTDIDPPAYEHARVPQHGVNYTLSQGGFNTMLVIPPHTLQDSRPQYFISVSMNCLNPHSFITTVHRGASDSGPYVGEFEMGISTIPSTVTMGNCQKRLREAVRVENKNMWTWHFKDDRDQHLRWELVNLNTGLFDCFLARDQRPAPPELKVAQFRGAPLNHKGTARTPPPMLRINPKGQPLFDDILLSVLIMERWRLRPPAPKLHNQSQMQEAQWWS</sequence>
<dbReference type="EMBL" id="JARKIB010000015">
    <property type="protein sequence ID" value="KAJ7771813.1"/>
    <property type="molecule type" value="Genomic_DNA"/>
</dbReference>
<accession>A0AAD7JY47</accession>
<gene>
    <name evidence="2" type="ORF">B0H16DRAFT_196595</name>
</gene>